<proteinExistence type="predicted"/>
<name>A0AAI8MIE4_9BRAD</name>
<accession>A0AAI8MIE4</accession>
<gene>
    <name evidence="1" type="ORF">S23_55580</name>
</gene>
<dbReference type="AlphaFoldDB" id="A0AAI8MIE4"/>
<dbReference type="Proteomes" id="UP000007886">
    <property type="component" value="Chromosome"/>
</dbReference>
<keyword evidence="2" id="KW-1185">Reference proteome</keyword>
<evidence type="ECO:0000313" key="1">
    <source>
        <dbReference type="EMBL" id="BAL78750.1"/>
    </source>
</evidence>
<sequence>MTPVGDMKNFSNAAFAPDVIEAMTAALGAAVATLPEPVHSGHVDTIAQSILRTASTGERNVAVLQRIALMELSLTPGT</sequence>
<protein>
    <submittedName>
        <fullName evidence="1">Uncharacterized protein</fullName>
    </submittedName>
</protein>
<dbReference type="KEGG" id="brs:S23_55580"/>
<evidence type="ECO:0000313" key="2">
    <source>
        <dbReference type="Proteomes" id="UP000007886"/>
    </source>
</evidence>
<organism evidence="1 2">
    <name type="scientific">Bradyrhizobium cosmicum</name>
    <dbReference type="NCBI Taxonomy" id="1404864"/>
    <lineage>
        <taxon>Bacteria</taxon>
        <taxon>Pseudomonadati</taxon>
        <taxon>Pseudomonadota</taxon>
        <taxon>Alphaproteobacteria</taxon>
        <taxon>Hyphomicrobiales</taxon>
        <taxon>Nitrobacteraceae</taxon>
        <taxon>Bradyrhizobium</taxon>
    </lineage>
</organism>
<reference evidence="1 2" key="1">
    <citation type="journal article" date="2012" name="Microbes Environ.">
        <title>Complete genome sequence of Bradyrhizobium sp. S23321: insights into symbiosis evolution in soil oligotrophs.</title>
        <authorList>
            <person name="Okubo T."/>
            <person name="Tsukui T."/>
            <person name="Maita H."/>
            <person name="Okamoto S."/>
            <person name="Oshima K."/>
            <person name="Fujisawa T."/>
            <person name="Saito A."/>
            <person name="Futamata H."/>
            <person name="Hattori R."/>
            <person name="Shimomura Y."/>
            <person name="Haruta S."/>
            <person name="Morimoto S."/>
            <person name="Wang Y."/>
            <person name="Sakai Y."/>
            <person name="Hattori M."/>
            <person name="Aizawa S."/>
            <person name="Nagashima K.V.P."/>
            <person name="Masuda S."/>
            <person name="Hattori T."/>
            <person name="Yamashita A."/>
            <person name="Bao Z."/>
            <person name="Hayatsu M."/>
            <person name="Kajiya-Kanegae H."/>
            <person name="Yoshinaga I."/>
            <person name="Sakamoto K."/>
            <person name="Toyota K."/>
            <person name="Nakao M."/>
            <person name="Kohara M."/>
            <person name="Anda M."/>
            <person name="Niwa R."/>
            <person name="Jung-Hwan P."/>
            <person name="Sameshima-Saito R."/>
            <person name="Tokuda S."/>
            <person name="Yamamoto S."/>
            <person name="Yamamoto S."/>
            <person name="Yokoyama T."/>
            <person name="Akutsu T."/>
            <person name="Nakamura Y."/>
            <person name="Nakahira-Yanaka Y."/>
            <person name="Takada Hoshino Y."/>
            <person name="Hirakawa H."/>
            <person name="Mitsui H."/>
            <person name="Terasawa K."/>
            <person name="Itakura M."/>
            <person name="Sato S."/>
            <person name="Ikeda-Ohtsubo W."/>
            <person name="Sakakura N."/>
            <person name="Kaminuma E."/>
            <person name="Minamisawa K."/>
        </authorList>
    </citation>
    <scope>NUCLEOTIDE SEQUENCE [LARGE SCALE GENOMIC DNA]</scope>
    <source>
        <strain evidence="1 2">S23321</strain>
    </source>
</reference>
<dbReference type="EMBL" id="AP012279">
    <property type="protein sequence ID" value="BAL78750.1"/>
    <property type="molecule type" value="Genomic_DNA"/>
</dbReference>